<evidence type="ECO:0000256" key="13">
    <source>
        <dbReference type="ARBA" id="ARBA00047007"/>
    </source>
</evidence>
<proteinExistence type="inferred from homology"/>
<comment type="catalytic activity">
    <reaction evidence="14">
        <text>tRNA(Asp) + L-aspartate + ATP = L-aspartyl-tRNA(Asp) + AMP + diphosphate</text>
        <dbReference type="Rhea" id="RHEA:19649"/>
        <dbReference type="Rhea" id="RHEA-COMP:9660"/>
        <dbReference type="Rhea" id="RHEA-COMP:9678"/>
        <dbReference type="ChEBI" id="CHEBI:29991"/>
        <dbReference type="ChEBI" id="CHEBI:30616"/>
        <dbReference type="ChEBI" id="CHEBI:33019"/>
        <dbReference type="ChEBI" id="CHEBI:78442"/>
        <dbReference type="ChEBI" id="CHEBI:78516"/>
        <dbReference type="ChEBI" id="CHEBI:456215"/>
        <dbReference type="EC" id="6.1.1.12"/>
    </reaction>
</comment>
<dbReference type="PRINTS" id="PR01042">
    <property type="entry name" value="TRNASYNTHASP"/>
</dbReference>
<dbReference type="CDD" id="cd04320">
    <property type="entry name" value="AspRS_cyto_N"/>
    <property type="match status" value="1"/>
</dbReference>
<dbReference type="SUPFAM" id="SSF50249">
    <property type="entry name" value="Nucleic acid-binding proteins"/>
    <property type="match status" value="1"/>
</dbReference>
<evidence type="ECO:0000256" key="15">
    <source>
        <dbReference type="SAM" id="Coils"/>
    </source>
</evidence>
<evidence type="ECO:0000256" key="5">
    <source>
        <dbReference type="ARBA" id="ARBA00018853"/>
    </source>
</evidence>
<dbReference type="PANTHER" id="PTHR43450:SF1">
    <property type="entry name" value="ASPARTATE--TRNA LIGASE, CYTOPLASMIC"/>
    <property type="match status" value="1"/>
</dbReference>
<evidence type="ECO:0000256" key="11">
    <source>
        <dbReference type="ARBA" id="ARBA00023146"/>
    </source>
</evidence>
<dbReference type="Pfam" id="PF01336">
    <property type="entry name" value="tRNA_anti-codon"/>
    <property type="match status" value="1"/>
</dbReference>
<dbReference type="InterPro" id="IPR006195">
    <property type="entry name" value="aa-tRNA-synth_II"/>
</dbReference>
<dbReference type="Gene3D" id="3.30.930.10">
    <property type="entry name" value="Bira Bifunctional Protein, Domain 2"/>
    <property type="match status" value="1"/>
</dbReference>
<reference evidence="17" key="2">
    <citation type="submission" date="2025-09" db="UniProtKB">
        <authorList>
            <consortium name="Ensembl"/>
        </authorList>
    </citation>
    <scope>IDENTIFICATION</scope>
</reference>
<evidence type="ECO:0000313" key="18">
    <source>
        <dbReference type="Proteomes" id="UP000694416"/>
    </source>
</evidence>
<dbReference type="Proteomes" id="UP000694416">
    <property type="component" value="Unplaced"/>
</dbReference>
<sequence length="661" mass="77560">MLRFHITKINKSVFTNNINIKSFISKNFILFDLTKVVHTIKSTNFLIFKRHLTFCTKIMDPEKEKNNEEIKNNVLNEVDKKKEKKLAKLAEKEKKLAKKAEREQLKNEATKVIEYISEDINKDNYGYINVKKIKEVMPNIELHNLEEIYNVLLKIDQEIVGDGINVKREDVGAENIGTKNIGAKDVEINESNAQNGITTCFKDTLSYNIKEQKNIWVRGRIHDIRCKGSLAFIVLRYKIYTLQCILDIKNINNDKNMIKWLNHITLESIVDIYGKLIKPSIPIESTNIKYEIHVNKLFCISKTSKDLPFLLKDANMKETSQEGSIKVNQDNRLNNRCIDLRTHANYSIFVLQSEICNIFREYLNKYNFIEIHTPKLLGESSEGGATAFKLNYFDKNGYLAQSPQLYKQMCINAGFDRVYEVAPVFRAENSNTYRHLCEYVSLDIEMTYKYDYMENVYFYDSMFQYIFTQLSTLQKNKMLINIIKEQYPSDDFVWIEKTPIFTYEEAIKMLIKNNKLNLDEKDIFTYDMSTDMEKELGKIVKNLYKTDYYIIINFPSSLRPFYTMYDEKNKKISHSYDFFMRGEEILSGAQRISDVNILIDNIKRFNLDVNKLNFYIDSFAYSSFPHSGCGIGLERVLMLFLGLNNIRKTSLFPRDPKRLTP</sequence>
<comment type="function">
    <text evidence="1">Catalyzes the specific attachment of an amino acid to its cognate tRNA in a 2 step reaction: the amino acid (AA) is first activated by ATP to form AA-AMP and then transferred to the acceptor end of the tRNA.</text>
</comment>
<comment type="subunit">
    <text evidence="13">Homodimer. Part of a multisubunit complex that groups tRNA ligases for Arg (RARS1), Asp (DARS1), Gln (QARS1), Ile (IARS1), Leu (LARS1), Lys (KARS1), Met (MARS1) the bifunctional ligase for Glu and Pro (EPRS1) and the auxiliary subunits AIMP1/p43, AIMP2/p38 and EEF1E1/p18.</text>
</comment>
<dbReference type="InterPro" id="IPR004364">
    <property type="entry name" value="Aa-tRNA-synt_II"/>
</dbReference>
<keyword evidence="18" id="KW-1185">Reference proteome</keyword>
<evidence type="ECO:0000256" key="8">
    <source>
        <dbReference type="ARBA" id="ARBA00022741"/>
    </source>
</evidence>
<keyword evidence="6" id="KW-0963">Cytoplasm</keyword>
<evidence type="ECO:0000259" key="16">
    <source>
        <dbReference type="PROSITE" id="PS50862"/>
    </source>
</evidence>
<dbReference type="EC" id="6.1.1.12" evidence="4"/>
<dbReference type="FunFam" id="3.30.930.10:FF:000038">
    <property type="entry name" value="Aspartate--tRNA ligase"/>
    <property type="match status" value="1"/>
</dbReference>
<evidence type="ECO:0000313" key="17">
    <source>
        <dbReference type="Ensembl" id="ENSPTEP00000025283.1"/>
    </source>
</evidence>
<dbReference type="AlphaFoldDB" id="A0A8C9HRS0"/>
<evidence type="ECO:0000256" key="10">
    <source>
        <dbReference type="ARBA" id="ARBA00022917"/>
    </source>
</evidence>
<dbReference type="GO" id="GO:0005524">
    <property type="term" value="F:ATP binding"/>
    <property type="evidence" value="ECO:0007669"/>
    <property type="project" value="UniProtKB-KW"/>
</dbReference>
<accession>A0A8C9HRS0</accession>
<comment type="subcellular location">
    <subcellularLocation>
        <location evidence="2">Cytoplasm</location>
    </subcellularLocation>
</comment>
<keyword evidence="7" id="KW-0436">Ligase</keyword>
<dbReference type="Gene3D" id="2.40.50.140">
    <property type="entry name" value="Nucleic acid-binding proteins"/>
    <property type="match status" value="1"/>
</dbReference>
<feature type="coiled-coil region" evidence="15">
    <location>
        <begin position="75"/>
        <end position="108"/>
    </location>
</feature>
<dbReference type="InterPro" id="IPR012340">
    <property type="entry name" value="NA-bd_OB-fold"/>
</dbReference>
<dbReference type="Pfam" id="PF00152">
    <property type="entry name" value="tRNA-synt_2"/>
    <property type="match status" value="1"/>
</dbReference>
<protein>
    <recommendedName>
        <fullName evidence="5">Aspartate--tRNA ligase, cytoplasmic</fullName>
        <ecNumber evidence="4">6.1.1.12</ecNumber>
    </recommendedName>
    <alternativeName>
        <fullName evidence="12">Aspartyl-tRNA synthetase</fullName>
    </alternativeName>
</protein>
<dbReference type="GO" id="GO:0003723">
    <property type="term" value="F:RNA binding"/>
    <property type="evidence" value="ECO:0007669"/>
    <property type="project" value="TreeGrafter"/>
</dbReference>
<dbReference type="CDD" id="cd00776">
    <property type="entry name" value="AsxRS_core"/>
    <property type="match status" value="1"/>
</dbReference>
<reference evidence="17" key="1">
    <citation type="submission" date="2025-08" db="UniProtKB">
        <authorList>
            <consortium name="Ensembl"/>
        </authorList>
    </citation>
    <scope>IDENTIFICATION</scope>
</reference>
<keyword evidence="15" id="KW-0175">Coiled coil</keyword>
<dbReference type="SUPFAM" id="SSF55681">
    <property type="entry name" value="Class II aaRS and biotin synthetases"/>
    <property type="match status" value="1"/>
</dbReference>
<keyword evidence="9" id="KW-0067">ATP-binding</keyword>
<keyword evidence="10" id="KW-0648">Protein biosynthesis</keyword>
<comment type="similarity">
    <text evidence="3">Belongs to the class-II aminoacyl-tRNA synthetase family. Type 2 subfamily.</text>
</comment>
<evidence type="ECO:0000256" key="9">
    <source>
        <dbReference type="ARBA" id="ARBA00022840"/>
    </source>
</evidence>
<evidence type="ECO:0000256" key="6">
    <source>
        <dbReference type="ARBA" id="ARBA00022490"/>
    </source>
</evidence>
<dbReference type="InterPro" id="IPR004523">
    <property type="entry name" value="Asp-tRNA_synthase_2"/>
</dbReference>
<name>A0A8C9HRS0_9PRIM</name>
<evidence type="ECO:0000256" key="3">
    <source>
        <dbReference type="ARBA" id="ARBA00005312"/>
    </source>
</evidence>
<dbReference type="HAMAP" id="MF_02075">
    <property type="entry name" value="Asp_tRNA_synth_type2"/>
    <property type="match status" value="1"/>
</dbReference>
<dbReference type="NCBIfam" id="NF003483">
    <property type="entry name" value="PRK05159.1"/>
    <property type="match status" value="1"/>
</dbReference>
<evidence type="ECO:0000256" key="12">
    <source>
        <dbReference type="ARBA" id="ARBA00033155"/>
    </source>
</evidence>
<dbReference type="NCBIfam" id="TIGR00458">
    <property type="entry name" value="aspS_nondisc"/>
    <property type="match status" value="1"/>
</dbReference>
<evidence type="ECO:0000256" key="4">
    <source>
        <dbReference type="ARBA" id="ARBA00012841"/>
    </source>
</evidence>
<keyword evidence="11" id="KW-0030">Aminoacyl-tRNA synthetase</keyword>
<dbReference type="Ensembl" id="ENSPTET00000035820.1">
    <property type="protein sequence ID" value="ENSPTEP00000025283.1"/>
    <property type="gene ID" value="ENSPTEG00000025616.1"/>
</dbReference>
<evidence type="ECO:0000256" key="7">
    <source>
        <dbReference type="ARBA" id="ARBA00022598"/>
    </source>
</evidence>
<dbReference type="GO" id="GO:0005829">
    <property type="term" value="C:cytosol"/>
    <property type="evidence" value="ECO:0007669"/>
    <property type="project" value="TreeGrafter"/>
</dbReference>
<feature type="domain" description="Aminoacyl-transfer RNA synthetases class-II family profile" evidence="16">
    <location>
        <begin position="349"/>
        <end position="661"/>
    </location>
</feature>
<dbReference type="InterPro" id="IPR045864">
    <property type="entry name" value="aa-tRNA-synth_II/BPL/LPL"/>
</dbReference>
<organism evidence="17 18">
    <name type="scientific">Piliocolobus tephrosceles</name>
    <name type="common">Ugandan red Colobus</name>
    <dbReference type="NCBI Taxonomy" id="591936"/>
    <lineage>
        <taxon>Eukaryota</taxon>
        <taxon>Metazoa</taxon>
        <taxon>Chordata</taxon>
        <taxon>Craniata</taxon>
        <taxon>Vertebrata</taxon>
        <taxon>Euteleostomi</taxon>
        <taxon>Mammalia</taxon>
        <taxon>Eutheria</taxon>
        <taxon>Euarchontoglires</taxon>
        <taxon>Primates</taxon>
        <taxon>Haplorrhini</taxon>
        <taxon>Catarrhini</taxon>
        <taxon>Cercopithecidae</taxon>
        <taxon>Colobinae</taxon>
        <taxon>Piliocolobus</taxon>
    </lineage>
</organism>
<dbReference type="GO" id="GO:0017101">
    <property type="term" value="C:aminoacyl-tRNA synthetase multienzyme complex"/>
    <property type="evidence" value="ECO:0007669"/>
    <property type="project" value="TreeGrafter"/>
</dbReference>
<dbReference type="GO" id="GO:0004815">
    <property type="term" value="F:aspartate-tRNA ligase activity"/>
    <property type="evidence" value="ECO:0007669"/>
    <property type="project" value="UniProtKB-EC"/>
</dbReference>
<dbReference type="PANTHER" id="PTHR43450">
    <property type="entry name" value="ASPARTYL-TRNA SYNTHETASE"/>
    <property type="match status" value="1"/>
</dbReference>
<dbReference type="InterPro" id="IPR002312">
    <property type="entry name" value="Asp/Asn-tRNA-synth_IIb"/>
</dbReference>
<evidence type="ECO:0000256" key="2">
    <source>
        <dbReference type="ARBA" id="ARBA00004496"/>
    </source>
</evidence>
<evidence type="ECO:0000256" key="14">
    <source>
        <dbReference type="ARBA" id="ARBA00047904"/>
    </source>
</evidence>
<keyword evidence="8" id="KW-0547">Nucleotide-binding</keyword>
<dbReference type="PROSITE" id="PS50862">
    <property type="entry name" value="AA_TRNA_LIGASE_II"/>
    <property type="match status" value="1"/>
</dbReference>
<dbReference type="GO" id="GO:0006422">
    <property type="term" value="P:aspartyl-tRNA aminoacylation"/>
    <property type="evidence" value="ECO:0007669"/>
    <property type="project" value="InterPro"/>
</dbReference>
<dbReference type="InterPro" id="IPR004365">
    <property type="entry name" value="NA-bd_OB_tRNA"/>
</dbReference>
<evidence type="ECO:0000256" key="1">
    <source>
        <dbReference type="ARBA" id="ARBA00003170"/>
    </source>
</evidence>